<comment type="caution">
    <text evidence="1">The sequence shown here is derived from an EMBL/GenBank/DDBJ whole genome shotgun (WGS) entry which is preliminary data.</text>
</comment>
<evidence type="ECO:0000313" key="2">
    <source>
        <dbReference type="Proteomes" id="UP000814140"/>
    </source>
</evidence>
<reference evidence="1" key="1">
    <citation type="submission" date="2021-03" db="EMBL/GenBank/DDBJ databases">
        <authorList>
            <consortium name="DOE Joint Genome Institute"/>
            <person name="Ahrendt S."/>
            <person name="Looney B.P."/>
            <person name="Miyauchi S."/>
            <person name="Morin E."/>
            <person name="Drula E."/>
            <person name="Courty P.E."/>
            <person name="Chicoki N."/>
            <person name="Fauchery L."/>
            <person name="Kohler A."/>
            <person name="Kuo A."/>
            <person name="Labutti K."/>
            <person name="Pangilinan J."/>
            <person name="Lipzen A."/>
            <person name="Riley R."/>
            <person name="Andreopoulos W."/>
            <person name="He G."/>
            <person name="Johnson J."/>
            <person name="Barry K.W."/>
            <person name="Grigoriev I.V."/>
            <person name="Nagy L."/>
            <person name="Hibbett D."/>
            <person name="Henrissat B."/>
            <person name="Matheny P.B."/>
            <person name="Labbe J."/>
            <person name="Martin F."/>
        </authorList>
    </citation>
    <scope>NUCLEOTIDE SEQUENCE</scope>
    <source>
        <strain evidence="1">HHB10654</strain>
    </source>
</reference>
<keyword evidence="2" id="KW-1185">Reference proteome</keyword>
<evidence type="ECO:0000313" key="1">
    <source>
        <dbReference type="EMBL" id="KAI0056373.1"/>
    </source>
</evidence>
<dbReference type="EMBL" id="MU277265">
    <property type="protein sequence ID" value="KAI0056373.1"/>
    <property type="molecule type" value="Genomic_DNA"/>
</dbReference>
<organism evidence="1 2">
    <name type="scientific">Artomyces pyxidatus</name>
    <dbReference type="NCBI Taxonomy" id="48021"/>
    <lineage>
        <taxon>Eukaryota</taxon>
        <taxon>Fungi</taxon>
        <taxon>Dikarya</taxon>
        <taxon>Basidiomycota</taxon>
        <taxon>Agaricomycotina</taxon>
        <taxon>Agaricomycetes</taxon>
        <taxon>Russulales</taxon>
        <taxon>Auriscalpiaceae</taxon>
        <taxon>Artomyces</taxon>
    </lineage>
</organism>
<protein>
    <submittedName>
        <fullName evidence="1">Uncharacterized protein</fullName>
    </submittedName>
</protein>
<accession>A0ACB8SJE7</accession>
<sequence>MSLFSDAELARATRTLHRNPAQALMRAREGSIIDIETISKNADSLPMIQTIDLIEALKVPDLHIPTAPGSPSTLAVDRAVPSLLGLGYLAQTMSPLDMYSRAWRGVLKWLFFFDELYAYPNTCYRKATRNTVALVLHTLVQARFIPASAVTNTPEIVALATSLWLNEHSAPSMTHPVGSSALVSILHASTADALRAEIVRLAGGSVERVAKLAVSRLQLEIESEDPRSQMISVYTDLVCHLSLGQGHTLRDALLHQAGMSIMTKTLLLTSQRTASESFIMDTLAACVSYIRDSIEAGEGVWWVQQALRAGLLQVLRRYYFTSLRMSSLGPRYMVYKSIVGIVHAALTELETRAHQARIARSVFADPWQSLHRLVLDRVALKHTMDNTPKNVGVCSNCDKRISKEDLKKCSRCHAVLCCSRNCQRTDWEQGHNRECALHTRVNENRVKGASKQDRRYNLRLAVSLAERGISQVRALAAFYFPDIPLSKLGVRVDFTKVPLGLGLFPLADYRASDSVEFSDPDTAALEDGIVERVRASNGRITLVEAVASCGRIRHVAKVRVVPSLWEREDRNVRGVPEGRRLIEDVGATGQPTDER</sequence>
<dbReference type="Proteomes" id="UP000814140">
    <property type="component" value="Unassembled WGS sequence"/>
</dbReference>
<proteinExistence type="predicted"/>
<name>A0ACB8SJE7_9AGAM</name>
<gene>
    <name evidence="1" type="ORF">BV25DRAFT_1842327</name>
</gene>
<reference evidence="1" key="2">
    <citation type="journal article" date="2022" name="New Phytol.">
        <title>Evolutionary transition to the ectomycorrhizal habit in the genomes of a hyperdiverse lineage of mushroom-forming fungi.</title>
        <authorList>
            <person name="Looney B."/>
            <person name="Miyauchi S."/>
            <person name="Morin E."/>
            <person name="Drula E."/>
            <person name="Courty P.E."/>
            <person name="Kohler A."/>
            <person name="Kuo A."/>
            <person name="LaButti K."/>
            <person name="Pangilinan J."/>
            <person name="Lipzen A."/>
            <person name="Riley R."/>
            <person name="Andreopoulos W."/>
            <person name="He G."/>
            <person name="Johnson J."/>
            <person name="Nolan M."/>
            <person name="Tritt A."/>
            <person name="Barry K.W."/>
            <person name="Grigoriev I.V."/>
            <person name="Nagy L.G."/>
            <person name="Hibbett D."/>
            <person name="Henrissat B."/>
            <person name="Matheny P.B."/>
            <person name="Labbe J."/>
            <person name="Martin F.M."/>
        </authorList>
    </citation>
    <scope>NUCLEOTIDE SEQUENCE</scope>
    <source>
        <strain evidence="1">HHB10654</strain>
    </source>
</reference>